<dbReference type="SUPFAM" id="SSF53756">
    <property type="entry name" value="UDP-Glycosyltransferase/glycogen phosphorylase"/>
    <property type="match status" value="1"/>
</dbReference>
<protein>
    <submittedName>
        <fullName evidence="3">Uncharacterized protein</fullName>
    </submittedName>
</protein>
<dbReference type="EMBL" id="CP016537">
    <property type="protein sequence ID" value="ANU13969.1"/>
    <property type="molecule type" value="Genomic_DNA"/>
</dbReference>
<reference evidence="4" key="1">
    <citation type="submission" date="2016-07" db="EMBL/GenBank/DDBJ databases">
        <authorList>
            <person name="See-Too W.S."/>
        </authorList>
    </citation>
    <scope>NUCLEOTIDE SEQUENCE [LARGE SCALE GENOMIC DNA]</scope>
    <source>
        <strain evidence="4">DSM 24743</strain>
    </source>
</reference>
<dbReference type="Pfam" id="PF00534">
    <property type="entry name" value="Glycos_transf_1"/>
    <property type="match status" value="1"/>
</dbReference>
<proteinExistence type="predicted"/>
<dbReference type="KEGG" id="phc:BBI08_08950"/>
<dbReference type="RefSeq" id="WP_008496956.1">
    <property type="nucleotide sequence ID" value="NZ_CP016537.2"/>
</dbReference>
<gene>
    <name evidence="3" type="ORF">BBI08_08950</name>
</gene>
<sequence length="386" mass="43749">MNTFKNAEFFDFEKPKESIQSIALIHKNMKSGGIEMLVVKMVKWFSANGYKVTLFLYSSGGPLLRELESLKGVTIVVDEDLRDPTINLWLATKMLSRRIEQKFDLVYSFGPLSFLLSYLLPARKRLSGVYSPDSYAQKGVGGAVKALKLIDPKFAQKLMFMNPSIKERTENAIGQPLGNAIFPLPLDFCTAMSPLGNSESRRIVSIGQLAHFRTYNYYMIDIMERLIQIDPEFTYHIYGIGQGEDSLRKKIANSPARNHIFMHGKFKPSDKKAALQNTFCFVGMGVPLIEAAGCGIPGIVGKVNDRFGLTEGFLHQLPPYESGDSFSDKSELFSVEEQIMKLLSSKEEYNKISKKERMKANEFESNHVMENFIKEAEFNKFLIRLH</sequence>
<dbReference type="AlphaFoldDB" id="A0A1C7DQV7"/>
<accession>A0A1C7DQV7</accession>
<dbReference type="Gene3D" id="3.40.50.2000">
    <property type="entry name" value="Glycogen Phosphorylase B"/>
    <property type="match status" value="2"/>
</dbReference>
<dbReference type="Proteomes" id="UP000092687">
    <property type="component" value="Chromosome"/>
</dbReference>
<dbReference type="InterPro" id="IPR001296">
    <property type="entry name" value="Glyco_trans_1"/>
</dbReference>
<name>A0A1C7DQV7_9BACL</name>
<evidence type="ECO:0000259" key="2">
    <source>
        <dbReference type="Pfam" id="PF13439"/>
    </source>
</evidence>
<dbReference type="Pfam" id="PF13439">
    <property type="entry name" value="Glyco_transf_4"/>
    <property type="match status" value="1"/>
</dbReference>
<feature type="domain" description="Glycosyltransferase subfamily 4-like N-terminal" evidence="2">
    <location>
        <begin position="32"/>
        <end position="123"/>
    </location>
</feature>
<keyword evidence="4" id="KW-1185">Reference proteome</keyword>
<organism evidence="3 4">
    <name type="scientific">Planococcus halocryophilus</name>
    <dbReference type="NCBI Taxonomy" id="1215089"/>
    <lineage>
        <taxon>Bacteria</taxon>
        <taxon>Bacillati</taxon>
        <taxon>Bacillota</taxon>
        <taxon>Bacilli</taxon>
        <taxon>Bacillales</taxon>
        <taxon>Caryophanaceae</taxon>
        <taxon>Planococcus</taxon>
    </lineage>
</organism>
<dbReference type="OrthoDB" id="73743at2"/>
<evidence type="ECO:0000313" key="4">
    <source>
        <dbReference type="Proteomes" id="UP000092687"/>
    </source>
</evidence>
<feature type="domain" description="Glycosyl transferase family 1" evidence="1">
    <location>
        <begin position="198"/>
        <end position="357"/>
    </location>
</feature>
<dbReference type="GO" id="GO:0016757">
    <property type="term" value="F:glycosyltransferase activity"/>
    <property type="evidence" value="ECO:0007669"/>
    <property type="project" value="InterPro"/>
</dbReference>
<evidence type="ECO:0000259" key="1">
    <source>
        <dbReference type="Pfam" id="PF00534"/>
    </source>
</evidence>
<dbReference type="STRING" id="1215089.BBI08_08950"/>
<evidence type="ECO:0000313" key="3">
    <source>
        <dbReference type="EMBL" id="ANU13969.1"/>
    </source>
</evidence>
<dbReference type="InterPro" id="IPR028098">
    <property type="entry name" value="Glyco_trans_4-like_N"/>
</dbReference>
<reference evidence="4" key="2">
    <citation type="submission" date="2016-10" db="EMBL/GenBank/DDBJ databases">
        <authorList>
            <person name="See-Too W.S."/>
        </authorList>
    </citation>
    <scope>NUCLEOTIDE SEQUENCE [LARGE SCALE GENOMIC DNA]</scope>
    <source>
        <strain evidence="4">DSM 24743</strain>
    </source>
</reference>